<dbReference type="Proteomes" id="UP000000841">
    <property type="component" value="Chromosome"/>
</dbReference>
<dbReference type="RefSeq" id="WP_015788174.1">
    <property type="nucleotide sequence ID" value="NC_013159.1"/>
</dbReference>
<dbReference type="GO" id="GO:0016887">
    <property type="term" value="F:ATP hydrolysis activity"/>
    <property type="evidence" value="ECO:0007669"/>
    <property type="project" value="InterPro"/>
</dbReference>
<reference evidence="5 6" key="1">
    <citation type="journal article" date="2009" name="Stand. Genomic Sci.">
        <title>Complete genome sequence of Saccharomonospora viridis type strain (P101).</title>
        <authorList>
            <person name="Pati A."/>
            <person name="Sikorski J."/>
            <person name="Nolan M."/>
            <person name="Lapidus A."/>
            <person name="Copeland A."/>
            <person name="Glavina Del Rio T."/>
            <person name="Lucas S."/>
            <person name="Chen F."/>
            <person name="Tice H."/>
            <person name="Pitluck S."/>
            <person name="Cheng J.F."/>
            <person name="Chertkov O."/>
            <person name="Brettin T."/>
            <person name="Han C."/>
            <person name="Detter J.C."/>
            <person name="Kuske C."/>
            <person name="Bruce D."/>
            <person name="Goodwin L."/>
            <person name="Chain P."/>
            <person name="D'haeseleer P."/>
            <person name="Chen A."/>
            <person name="Palaniappan K."/>
            <person name="Ivanova N."/>
            <person name="Mavromatis K."/>
            <person name="Mikhailova N."/>
            <person name="Rohde M."/>
            <person name="Tindall B.J."/>
            <person name="Goker M."/>
            <person name="Bristow J."/>
            <person name="Eisen J.A."/>
            <person name="Markowitz V."/>
            <person name="Hugenholtz P."/>
            <person name="Kyrpides N.C."/>
            <person name="Klenk H.P."/>
        </authorList>
    </citation>
    <scope>NUCLEOTIDE SEQUENCE [LARGE SCALE GENOMIC DNA]</scope>
    <source>
        <strain evidence="6">ATCC 15386 / DSM 43017 / JCM 3036 / NBRC 12207 / P101</strain>
    </source>
</reference>
<dbReference type="eggNOG" id="COG1131">
    <property type="taxonomic scope" value="Bacteria"/>
</dbReference>
<dbReference type="HOGENOM" id="CLU_000604_1_2_11"/>
<sequence length="302" mass="33226">MTVASLRGVTKRYGSHTAVSDVSFELHANRIHGLLGRNGAGKSTVMRLLTGQDLPTEGDIEVFGGSPYENADVLRRICFIKESQKYPDVFKARHALKAASLLFPNWDDDFAAELVEEFKLPLNRQVRKLSRGQLSIVGVIIGLAARAPLTLFDEPYLGLDAVARQLFYDRLLADYAEHPRTIVLSTHLIDEVSDLIEHVIVIDSGRILMDDSAENLRSQAITVTGPKQAVEDFAAGYTELHREELGGFLRVTLSGAAPRRDVPNLRVEPVSLQQLVVRTTQLSEAERALVGASNGTNGEEAR</sequence>
<keyword evidence="1" id="KW-0813">Transport</keyword>
<dbReference type="SUPFAM" id="SSF52540">
    <property type="entry name" value="P-loop containing nucleoside triphosphate hydrolases"/>
    <property type="match status" value="1"/>
</dbReference>
<dbReference type="PANTHER" id="PTHR42939:SF1">
    <property type="entry name" value="ABC TRANSPORTER ATP-BINDING PROTEIN ALBC-RELATED"/>
    <property type="match status" value="1"/>
</dbReference>
<dbReference type="PROSITE" id="PS50893">
    <property type="entry name" value="ABC_TRANSPORTER_2"/>
    <property type="match status" value="1"/>
</dbReference>
<dbReference type="CDD" id="cd03230">
    <property type="entry name" value="ABC_DR_subfamily_A"/>
    <property type="match status" value="1"/>
</dbReference>
<evidence type="ECO:0000256" key="1">
    <source>
        <dbReference type="ARBA" id="ARBA00022448"/>
    </source>
</evidence>
<keyword evidence="2" id="KW-0547">Nucleotide-binding</keyword>
<evidence type="ECO:0000256" key="2">
    <source>
        <dbReference type="ARBA" id="ARBA00022741"/>
    </source>
</evidence>
<protein>
    <submittedName>
        <fullName evidence="5">ABC-type multidrug transport system, ATPase component</fullName>
    </submittedName>
</protein>
<gene>
    <name evidence="5" type="ordered locus">Svir_39230</name>
</gene>
<dbReference type="InterPro" id="IPR003593">
    <property type="entry name" value="AAA+_ATPase"/>
</dbReference>
<accession>C7MS09</accession>
<keyword evidence="6" id="KW-1185">Reference proteome</keyword>
<dbReference type="Gene3D" id="3.40.50.300">
    <property type="entry name" value="P-loop containing nucleotide triphosphate hydrolases"/>
    <property type="match status" value="1"/>
</dbReference>
<evidence type="ECO:0000256" key="3">
    <source>
        <dbReference type="ARBA" id="ARBA00022840"/>
    </source>
</evidence>
<evidence type="ECO:0000313" key="5">
    <source>
        <dbReference type="EMBL" id="ACU98865.1"/>
    </source>
</evidence>
<dbReference type="KEGG" id="svi:Svir_39230"/>
<evidence type="ECO:0000313" key="6">
    <source>
        <dbReference type="Proteomes" id="UP000000841"/>
    </source>
</evidence>
<name>C7MS09_SACVD</name>
<organism evidence="5 6">
    <name type="scientific">Saccharomonospora viridis (strain ATCC 15386 / DSM 43017 / JCM 3036 / CCUG 5913 / NBRC 12207 / NCIMB 9602 / P101)</name>
    <name type="common">Thermoactinomyces viridis</name>
    <dbReference type="NCBI Taxonomy" id="471857"/>
    <lineage>
        <taxon>Bacteria</taxon>
        <taxon>Bacillati</taxon>
        <taxon>Actinomycetota</taxon>
        <taxon>Actinomycetes</taxon>
        <taxon>Pseudonocardiales</taxon>
        <taxon>Pseudonocardiaceae</taxon>
        <taxon>Saccharomonospora</taxon>
    </lineage>
</organism>
<dbReference type="STRING" id="471857.Svir_39230"/>
<dbReference type="EMBL" id="CP001683">
    <property type="protein sequence ID" value="ACU98865.1"/>
    <property type="molecule type" value="Genomic_DNA"/>
</dbReference>
<evidence type="ECO:0000259" key="4">
    <source>
        <dbReference type="PROSITE" id="PS50893"/>
    </source>
</evidence>
<dbReference type="AlphaFoldDB" id="C7MS09"/>
<dbReference type="InterPro" id="IPR051782">
    <property type="entry name" value="ABC_Transporter_VariousFunc"/>
</dbReference>
<dbReference type="Pfam" id="PF00005">
    <property type="entry name" value="ABC_tran"/>
    <property type="match status" value="1"/>
</dbReference>
<dbReference type="InterPro" id="IPR003439">
    <property type="entry name" value="ABC_transporter-like_ATP-bd"/>
</dbReference>
<dbReference type="InterPro" id="IPR027417">
    <property type="entry name" value="P-loop_NTPase"/>
</dbReference>
<dbReference type="SMART" id="SM00382">
    <property type="entry name" value="AAA"/>
    <property type="match status" value="1"/>
</dbReference>
<feature type="domain" description="ABC transporter" evidence="4">
    <location>
        <begin position="4"/>
        <end position="229"/>
    </location>
</feature>
<keyword evidence="3" id="KW-0067">ATP-binding</keyword>
<dbReference type="GO" id="GO:0005524">
    <property type="term" value="F:ATP binding"/>
    <property type="evidence" value="ECO:0007669"/>
    <property type="project" value="UniProtKB-KW"/>
</dbReference>
<dbReference type="PANTHER" id="PTHR42939">
    <property type="entry name" value="ABC TRANSPORTER ATP-BINDING PROTEIN ALBC-RELATED"/>
    <property type="match status" value="1"/>
</dbReference>
<proteinExistence type="predicted"/>